<dbReference type="RefSeq" id="WP_009207517.1">
    <property type="nucleotide sequence ID" value="NC_022357.1"/>
</dbReference>
<gene>
    <name evidence="1" type="ORF">SCD_n02723</name>
</gene>
<dbReference type="KEGG" id="sdr:SCD_n02723"/>
<dbReference type="OrthoDB" id="9781578at2"/>
<name>S6ADJ8_SULDS</name>
<dbReference type="STRING" id="1163617.SCD_n02723"/>
<dbReference type="Proteomes" id="UP000015559">
    <property type="component" value="Chromosome"/>
</dbReference>
<organism evidence="1 2">
    <name type="scientific">Sulfuricella denitrificans (strain DSM 22764 / NBRC 105220 / skB26)</name>
    <dbReference type="NCBI Taxonomy" id="1163617"/>
    <lineage>
        <taxon>Bacteria</taxon>
        <taxon>Pseudomonadati</taxon>
        <taxon>Pseudomonadota</taxon>
        <taxon>Betaproteobacteria</taxon>
        <taxon>Nitrosomonadales</taxon>
        <taxon>Sulfuricellaceae</taxon>
        <taxon>Sulfuricella</taxon>
    </lineage>
</organism>
<keyword evidence="2" id="KW-1185">Reference proteome</keyword>
<proteinExistence type="predicted"/>
<evidence type="ECO:0000313" key="1">
    <source>
        <dbReference type="EMBL" id="BAN36523.1"/>
    </source>
</evidence>
<accession>S6ADJ8</accession>
<evidence type="ECO:0000313" key="2">
    <source>
        <dbReference type="Proteomes" id="UP000015559"/>
    </source>
</evidence>
<protein>
    <submittedName>
        <fullName evidence="1">Uncharacterized protein</fullName>
    </submittedName>
</protein>
<reference evidence="1 2" key="1">
    <citation type="journal article" date="2012" name="Appl. Environ. Microbiol.">
        <title>Draft genome sequence of a psychrotolerant sulfur-oxidizing bacterium, Sulfuricella denitrificans skB26, and proteomic insights into cold adaptation.</title>
        <authorList>
            <person name="Watanabe T."/>
            <person name="Kojima H."/>
            <person name="Fukui M."/>
        </authorList>
    </citation>
    <scope>NUCLEOTIDE SEQUENCE [LARGE SCALE GENOMIC DNA]</scope>
    <source>
        <strain evidence="2">skB26</strain>
    </source>
</reference>
<dbReference type="EMBL" id="AP013066">
    <property type="protein sequence ID" value="BAN36523.1"/>
    <property type="molecule type" value="Genomic_DNA"/>
</dbReference>
<sequence>MSKIRIKTNWFKKDGLPKDPAETASVLAMILWRLADKFTINLSKADYDIITPERGFVLMAEFLAFEVQYADRLAYNRIDDATRTGFIQALAKRLSEMMEENILAIAPNNDEGYNYKAGFIDLLNRRLVDYATFDLIDEKPGFATLRYLGNCIREVMDKRDQPWIIDQIMDIESPEAVETIKKTMQGLLETEEE</sequence>
<dbReference type="HOGENOM" id="CLU_117664_0_0_4"/>
<dbReference type="AlphaFoldDB" id="S6ADJ8"/>
<dbReference type="eggNOG" id="ENOG502Z8GT">
    <property type="taxonomic scope" value="Bacteria"/>
</dbReference>